<evidence type="ECO:0000256" key="1">
    <source>
        <dbReference type="ARBA" id="ARBA00000971"/>
    </source>
</evidence>
<dbReference type="InterPro" id="IPR044666">
    <property type="entry name" value="Cyclophilin_A-like"/>
</dbReference>
<dbReference type="AlphaFoldDB" id="A0A2R6WHM1"/>
<dbReference type="Proteomes" id="UP000244005">
    <property type="component" value="Unassembled WGS sequence"/>
</dbReference>
<evidence type="ECO:0000256" key="3">
    <source>
        <dbReference type="ARBA" id="ARBA00022737"/>
    </source>
</evidence>
<dbReference type="PANTHER" id="PTHR45625:SF17">
    <property type="entry name" value="PEPTIDYL-PROLYL CIS-TRANS ISOMERASE"/>
    <property type="match status" value="1"/>
</dbReference>
<keyword evidence="9" id="KW-1133">Transmembrane helix</keyword>
<feature type="region of interest" description="Disordered" evidence="8">
    <location>
        <begin position="53"/>
        <end position="94"/>
    </location>
</feature>
<evidence type="ECO:0000256" key="2">
    <source>
        <dbReference type="ARBA" id="ARBA00022574"/>
    </source>
</evidence>
<accession>A0A2R6WHM1</accession>
<evidence type="ECO:0000256" key="5">
    <source>
        <dbReference type="ARBA" id="ARBA00023186"/>
    </source>
</evidence>
<comment type="catalytic activity">
    <reaction evidence="1 7">
        <text>[protein]-peptidylproline (omega=180) = [protein]-peptidylproline (omega=0)</text>
        <dbReference type="Rhea" id="RHEA:16237"/>
        <dbReference type="Rhea" id="RHEA-COMP:10747"/>
        <dbReference type="Rhea" id="RHEA-COMP:10748"/>
        <dbReference type="ChEBI" id="CHEBI:83833"/>
        <dbReference type="ChEBI" id="CHEBI:83834"/>
        <dbReference type="EC" id="5.2.1.8"/>
    </reaction>
</comment>
<reference evidence="12" key="1">
    <citation type="journal article" date="2017" name="Cell">
        <title>Insights into land plant evolution garnered from the Marchantia polymorpha genome.</title>
        <authorList>
            <person name="Bowman J.L."/>
            <person name="Kohchi T."/>
            <person name="Yamato K.T."/>
            <person name="Jenkins J."/>
            <person name="Shu S."/>
            <person name="Ishizaki K."/>
            <person name="Yamaoka S."/>
            <person name="Nishihama R."/>
            <person name="Nakamura Y."/>
            <person name="Berger F."/>
            <person name="Adam C."/>
            <person name="Aki S.S."/>
            <person name="Althoff F."/>
            <person name="Araki T."/>
            <person name="Arteaga-Vazquez M.A."/>
            <person name="Balasubrmanian S."/>
            <person name="Barry K."/>
            <person name="Bauer D."/>
            <person name="Boehm C.R."/>
            <person name="Briginshaw L."/>
            <person name="Caballero-Perez J."/>
            <person name="Catarino B."/>
            <person name="Chen F."/>
            <person name="Chiyoda S."/>
            <person name="Chovatia M."/>
            <person name="Davies K.M."/>
            <person name="Delmans M."/>
            <person name="Demura T."/>
            <person name="Dierschke T."/>
            <person name="Dolan L."/>
            <person name="Dorantes-Acosta A.E."/>
            <person name="Eklund D.M."/>
            <person name="Florent S.N."/>
            <person name="Flores-Sandoval E."/>
            <person name="Fujiyama A."/>
            <person name="Fukuzawa H."/>
            <person name="Galik B."/>
            <person name="Grimanelli D."/>
            <person name="Grimwood J."/>
            <person name="Grossniklaus U."/>
            <person name="Hamada T."/>
            <person name="Haseloff J."/>
            <person name="Hetherington A.J."/>
            <person name="Higo A."/>
            <person name="Hirakawa Y."/>
            <person name="Hundley H.N."/>
            <person name="Ikeda Y."/>
            <person name="Inoue K."/>
            <person name="Inoue S.I."/>
            <person name="Ishida S."/>
            <person name="Jia Q."/>
            <person name="Kakita M."/>
            <person name="Kanazawa T."/>
            <person name="Kawai Y."/>
            <person name="Kawashima T."/>
            <person name="Kennedy M."/>
            <person name="Kinose K."/>
            <person name="Kinoshita T."/>
            <person name="Kohara Y."/>
            <person name="Koide E."/>
            <person name="Komatsu K."/>
            <person name="Kopischke S."/>
            <person name="Kubo M."/>
            <person name="Kyozuka J."/>
            <person name="Lagercrantz U."/>
            <person name="Lin S.S."/>
            <person name="Lindquist E."/>
            <person name="Lipzen A.M."/>
            <person name="Lu C.W."/>
            <person name="De Luna E."/>
            <person name="Martienssen R.A."/>
            <person name="Minamino N."/>
            <person name="Mizutani M."/>
            <person name="Mizutani M."/>
            <person name="Mochizuki N."/>
            <person name="Monte I."/>
            <person name="Mosher R."/>
            <person name="Nagasaki H."/>
            <person name="Nakagami H."/>
            <person name="Naramoto S."/>
            <person name="Nishitani K."/>
            <person name="Ohtani M."/>
            <person name="Okamoto T."/>
            <person name="Okumura M."/>
            <person name="Phillips J."/>
            <person name="Pollak B."/>
            <person name="Reinders A."/>
            <person name="Rovekamp M."/>
            <person name="Sano R."/>
            <person name="Sawa S."/>
            <person name="Schmid M.W."/>
            <person name="Shirakawa M."/>
            <person name="Solano R."/>
            <person name="Spunde A."/>
            <person name="Suetsugu N."/>
            <person name="Sugano S."/>
            <person name="Sugiyama A."/>
            <person name="Sun R."/>
            <person name="Suzuki Y."/>
            <person name="Takenaka M."/>
            <person name="Takezawa D."/>
            <person name="Tomogane H."/>
            <person name="Tsuzuki M."/>
            <person name="Ueda T."/>
            <person name="Umeda M."/>
            <person name="Ward J.M."/>
            <person name="Watanabe Y."/>
            <person name="Yazaki K."/>
            <person name="Yokoyama R."/>
            <person name="Yoshitake Y."/>
            <person name="Yotsui I."/>
            <person name="Zachgo S."/>
            <person name="Schmutz J."/>
        </authorList>
    </citation>
    <scope>NUCLEOTIDE SEQUENCE [LARGE SCALE GENOMIC DNA]</scope>
    <source>
        <strain evidence="12">Tak-1</strain>
    </source>
</reference>
<evidence type="ECO:0000256" key="7">
    <source>
        <dbReference type="RuleBase" id="RU363019"/>
    </source>
</evidence>
<dbReference type="InterPro" id="IPR020892">
    <property type="entry name" value="Cyclophilin-type_PPIase_CS"/>
</dbReference>
<dbReference type="OrthoDB" id="271386at2759"/>
<evidence type="ECO:0000313" key="11">
    <source>
        <dbReference type="EMBL" id="PTQ33356.1"/>
    </source>
</evidence>
<evidence type="ECO:0000256" key="9">
    <source>
        <dbReference type="SAM" id="Phobius"/>
    </source>
</evidence>
<dbReference type="PRINTS" id="PR00153">
    <property type="entry name" value="CSAPPISMRASE"/>
</dbReference>
<proteinExistence type="inferred from homology"/>
<keyword evidence="3" id="KW-0677">Repeat</keyword>
<dbReference type="Gramene" id="Mp4g21320.1">
    <property type="protein sequence ID" value="Mp4g21320.1.cds"/>
    <property type="gene ID" value="Mp4g21320"/>
</dbReference>
<comment type="similarity">
    <text evidence="7">Belongs to the cyclophilin-type PPIase family.</text>
</comment>
<dbReference type="PROSITE" id="PS50072">
    <property type="entry name" value="CSA_PPIASE_2"/>
    <property type="match status" value="1"/>
</dbReference>
<dbReference type="GO" id="GO:0003755">
    <property type="term" value="F:peptidyl-prolyl cis-trans isomerase activity"/>
    <property type="evidence" value="ECO:0000318"/>
    <property type="project" value="GO_Central"/>
</dbReference>
<dbReference type="EMBL" id="KZ772762">
    <property type="protein sequence ID" value="PTQ33356.1"/>
    <property type="molecule type" value="Genomic_DNA"/>
</dbReference>
<keyword evidence="9" id="KW-0472">Membrane</keyword>
<dbReference type="InterPro" id="IPR029000">
    <property type="entry name" value="Cyclophilin-like_dom_sf"/>
</dbReference>
<comment type="function">
    <text evidence="7">PPIases accelerate the folding of proteins. It catalyzes the cis-trans isomerization of proline imidic peptide bonds in oligopeptides.</text>
</comment>
<feature type="transmembrane region" description="Helical" evidence="9">
    <location>
        <begin position="21"/>
        <end position="44"/>
    </location>
</feature>
<dbReference type="InterPro" id="IPR002130">
    <property type="entry name" value="Cyclophilin-type_PPIase_dom"/>
</dbReference>
<dbReference type="GO" id="GO:0005634">
    <property type="term" value="C:nucleus"/>
    <property type="evidence" value="ECO:0007669"/>
    <property type="project" value="UniProtKB-ARBA"/>
</dbReference>
<evidence type="ECO:0000259" key="10">
    <source>
        <dbReference type="PROSITE" id="PS50072"/>
    </source>
</evidence>
<organism evidence="11 12">
    <name type="scientific">Marchantia polymorpha</name>
    <name type="common">Common liverwort</name>
    <name type="synonym">Marchantia aquatica</name>
    <dbReference type="NCBI Taxonomy" id="3197"/>
    <lineage>
        <taxon>Eukaryota</taxon>
        <taxon>Viridiplantae</taxon>
        <taxon>Streptophyta</taxon>
        <taxon>Embryophyta</taxon>
        <taxon>Marchantiophyta</taxon>
        <taxon>Marchantiopsida</taxon>
        <taxon>Marchantiidae</taxon>
        <taxon>Marchantiales</taxon>
        <taxon>Marchantiaceae</taxon>
        <taxon>Marchantia</taxon>
    </lineage>
</organism>
<dbReference type="EC" id="5.2.1.8" evidence="7"/>
<keyword evidence="6 7" id="KW-0413">Isomerase</keyword>
<dbReference type="OMA" id="HEEFMVG"/>
<dbReference type="FunFam" id="2.40.100.10:FF:000003">
    <property type="entry name" value="Peptidylprolyl isomerase domain and WD repeat-containing 1"/>
    <property type="match status" value="1"/>
</dbReference>
<name>A0A2R6WHM1_MARPO</name>
<evidence type="ECO:0000256" key="8">
    <source>
        <dbReference type="SAM" id="MobiDB-lite"/>
    </source>
</evidence>
<dbReference type="Gene3D" id="2.40.100.10">
    <property type="entry name" value="Cyclophilin-like"/>
    <property type="match status" value="1"/>
</dbReference>
<keyword evidence="5" id="KW-0143">Chaperone</keyword>
<dbReference type="GO" id="GO:0006457">
    <property type="term" value="P:protein folding"/>
    <property type="evidence" value="ECO:0000318"/>
    <property type="project" value="GO_Central"/>
</dbReference>
<sequence length="255" mass="28152">MGRIKPQALLLQSKKKKAPARFSVLTIMACNLVLILFLLSMVFLHRHNNKQVRDSDSFKTRQTGDSASEFEGKENEGGNRGKLARRFGASDGDSVGTTSKFAILNTTKGQITLELFAKEAPKTVMNFVTHSEAGYYNRLIFHRVIKGFMIQGGDPNGDGTGGKSIWGDKFEDEFNPGLKHEPFTLSMANAGPNSNGSHFFITTVGTPHLDNKHSVFGRVVRGQDVVREIEDSETDNQDRPLVPVVINNITIKDSL</sequence>
<feature type="domain" description="PPIase cyclophilin-type" evidence="10">
    <location>
        <begin position="98"/>
        <end position="251"/>
    </location>
</feature>
<evidence type="ECO:0000313" key="12">
    <source>
        <dbReference type="Proteomes" id="UP000244005"/>
    </source>
</evidence>
<evidence type="ECO:0000256" key="6">
    <source>
        <dbReference type="ARBA" id="ARBA00023235"/>
    </source>
</evidence>
<keyword evidence="2" id="KW-0853">WD repeat</keyword>
<gene>
    <name evidence="11" type="ORF">MARPO_0090s0089</name>
</gene>
<feature type="compositionally biased region" description="Basic and acidic residues" evidence="8">
    <location>
        <begin position="70"/>
        <end position="79"/>
    </location>
</feature>
<evidence type="ECO:0000256" key="4">
    <source>
        <dbReference type="ARBA" id="ARBA00023110"/>
    </source>
</evidence>
<keyword evidence="9" id="KW-0812">Transmembrane</keyword>
<keyword evidence="12" id="KW-1185">Reference proteome</keyword>
<protein>
    <recommendedName>
        <fullName evidence="7">Peptidyl-prolyl cis-trans isomerase</fullName>
        <shortName evidence="7">PPIase</shortName>
        <ecNumber evidence="7">5.2.1.8</ecNumber>
    </recommendedName>
</protein>
<dbReference type="Pfam" id="PF00160">
    <property type="entry name" value="Pro_isomerase"/>
    <property type="match status" value="1"/>
</dbReference>
<dbReference type="PROSITE" id="PS00170">
    <property type="entry name" value="CSA_PPIASE_1"/>
    <property type="match status" value="1"/>
</dbReference>
<dbReference type="PANTHER" id="PTHR45625">
    <property type="entry name" value="PEPTIDYL-PROLYL CIS-TRANS ISOMERASE-RELATED"/>
    <property type="match status" value="1"/>
</dbReference>
<keyword evidence="4 7" id="KW-0697">Rotamase</keyword>
<dbReference type="SUPFAM" id="SSF50891">
    <property type="entry name" value="Cyclophilin-like"/>
    <property type="match status" value="1"/>
</dbReference>